<gene>
    <name evidence="2" type="ORF">NE237_024683</name>
</gene>
<dbReference type="Pfam" id="PF16719">
    <property type="entry name" value="SAWADEE"/>
    <property type="match status" value="1"/>
</dbReference>
<dbReference type="PANTHER" id="PTHR33827">
    <property type="entry name" value="PROTEIN SAWADEE HOMEODOMAIN HOMOLOG 2"/>
    <property type="match status" value="1"/>
</dbReference>
<reference evidence="2" key="1">
    <citation type="journal article" date="2023" name="Plant J.">
        <title>The genome of the king protea, Protea cynaroides.</title>
        <authorList>
            <person name="Chang J."/>
            <person name="Duong T.A."/>
            <person name="Schoeman C."/>
            <person name="Ma X."/>
            <person name="Roodt D."/>
            <person name="Barker N."/>
            <person name="Li Z."/>
            <person name="Van de Peer Y."/>
            <person name="Mizrachi E."/>
        </authorList>
    </citation>
    <scope>NUCLEOTIDE SEQUENCE</scope>
    <source>
        <tissue evidence="2">Young leaves</tissue>
    </source>
</reference>
<name>A0A9Q0JZU9_9MAGN</name>
<dbReference type="Proteomes" id="UP001141806">
    <property type="component" value="Unassembled WGS sequence"/>
</dbReference>
<dbReference type="InterPro" id="IPR032001">
    <property type="entry name" value="SAWADEE_dom"/>
</dbReference>
<dbReference type="GO" id="GO:0003682">
    <property type="term" value="F:chromatin binding"/>
    <property type="evidence" value="ECO:0007669"/>
    <property type="project" value="InterPro"/>
</dbReference>
<accession>A0A9Q0JZU9</accession>
<dbReference type="AlphaFoldDB" id="A0A9Q0JZU9"/>
<organism evidence="2 3">
    <name type="scientific">Protea cynaroides</name>
    <dbReference type="NCBI Taxonomy" id="273540"/>
    <lineage>
        <taxon>Eukaryota</taxon>
        <taxon>Viridiplantae</taxon>
        <taxon>Streptophyta</taxon>
        <taxon>Embryophyta</taxon>
        <taxon>Tracheophyta</taxon>
        <taxon>Spermatophyta</taxon>
        <taxon>Magnoliopsida</taxon>
        <taxon>Proteales</taxon>
        <taxon>Proteaceae</taxon>
        <taxon>Protea</taxon>
    </lineage>
</organism>
<protein>
    <recommendedName>
        <fullName evidence="1">SAWADEE domain-containing protein</fullName>
    </recommendedName>
</protein>
<dbReference type="EMBL" id="JAMYWD010000010">
    <property type="protein sequence ID" value="KAJ4957572.1"/>
    <property type="molecule type" value="Genomic_DNA"/>
</dbReference>
<dbReference type="Gene3D" id="2.30.30.140">
    <property type="match status" value="1"/>
</dbReference>
<dbReference type="OrthoDB" id="1885884at2759"/>
<comment type="caution">
    <text evidence="2">The sequence shown here is derived from an EMBL/GenBank/DDBJ whole genome shotgun (WGS) entry which is preliminary data.</text>
</comment>
<evidence type="ECO:0000313" key="2">
    <source>
        <dbReference type="EMBL" id="KAJ4957572.1"/>
    </source>
</evidence>
<sequence>MARLRPRKDRVFSGFTESETARMENLLKERGEESLKQNFCSKLATSFNRSAGRAGKTPVTWKQIQSCIQNKLQDVKAKTTSSPIASNEPVAPPHVPVSNDLPDCSSEMLKVQMVPDLSELEFEARSSKDGAWYDVATFVTHRVLRSGEPEVRVRFIGYGAEDDEWVNVKKSVRQRSLPLEPSECQKVKVGDQVLCLQERTDQAIYYDAHVMKIQRRLHDIRGCRCIFLIHYDHDNAEESVRLRRLCRRPSY</sequence>
<dbReference type="Gene3D" id="2.40.50.40">
    <property type="match status" value="1"/>
</dbReference>
<keyword evidence="3" id="KW-1185">Reference proteome</keyword>
<dbReference type="PANTHER" id="PTHR33827:SF3">
    <property type="entry name" value="OS09G0346900 PROTEIN"/>
    <property type="match status" value="1"/>
</dbReference>
<dbReference type="InterPro" id="IPR039276">
    <property type="entry name" value="SHH1/2"/>
</dbReference>
<feature type="domain" description="SAWADEE" evidence="1">
    <location>
        <begin position="119"/>
        <end position="246"/>
    </location>
</feature>
<proteinExistence type="predicted"/>
<evidence type="ECO:0000259" key="1">
    <source>
        <dbReference type="Pfam" id="PF16719"/>
    </source>
</evidence>
<evidence type="ECO:0000313" key="3">
    <source>
        <dbReference type="Proteomes" id="UP001141806"/>
    </source>
</evidence>